<keyword evidence="2" id="KW-1185">Reference proteome</keyword>
<proteinExistence type="predicted"/>
<reference evidence="1" key="1">
    <citation type="journal article" date="2014" name="Genome Announc.">
        <title>Draft Genome Sequence of Clostridium straminisolvens Strain JCM 21531T, Isolated from a Cellulose-Degrading Bacterial Community.</title>
        <authorList>
            <person name="Yuki M."/>
            <person name="Oshima K."/>
            <person name="Suda W."/>
            <person name="Sakamoto M."/>
            <person name="Kitamura K."/>
            <person name="Iida T."/>
            <person name="Hattori M."/>
            <person name="Ohkuma M."/>
        </authorList>
    </citation>
    <scope>NUCLEOTIDE SEQUENCE [LARGE SCALE GENOMIC DNA]</scope>
    <source>
        <strain evidence="1">JCM 21531</strain>
    </source>
</reference>
<evidence type="ECO:0000313" key="1">
    <source>
        <dbReference type="EMBL" id="GAE88553.1"/>
    </source>
</evidence>
<name>W4V6V7_9FIRM</name>
<gene>
    <name evidence="1" type="ORF">JCM21531_2004</name>
</gene>
<organism evidence="1 2">
    <name type="scientific">Acetivibrio straminisolvens JCM 21531</name>
    <dbReference type="NCBI Taxonomy" id="1294263"/>
    <lineage>
        <taxon>Bacteria</taxon>
        <taxon>Bacillati</taxon>
        <taxon>Bacillota</taxon>
        <taxon>Clostridia</taxon>
        <taxon>Eubacteriales</taxon>
        <taxon>Oscillospiraceae</taxon>
        <taxon>Acetivibrio</taxon>
    </lineage>
</organism>
<sequence>MSVDEFNKVIGQHPEIKITSFMAIKNAILFAPKPPVKFGEAKERISIELSSDELKAYIRLCVEEWEFSGDAKVKLLEEVEKTWKKRELYLELNMTYC</sequence>
<protein>
    <submittedName>
        <fullName evidence="1">Uncharacterized protein</fullName>
    </submittedName>
</protein>
<evidence type="ECO:0000313" key="2">
    <source>
        <dbReference type="Proteomes" id="UP000019109"/>
    </source>
</evidence>
<dbReference type="STRING" id="1294263.JCM21531_2004"/>
<accession>W4V6V7</accession>
<dbReference type="EMBL" id="BAVR01000020">
    <property type="protein sequence ID" value="GAE88553.1"/>
    <property type="molecule type" value="Genomic_DNA"/>
</dbReference>
<dbReference type="AlphaFoldDB" id="W4V6V7"/>
<comment type="caution">
    <text evidence="1">The sequence shown here is derived from an EMBL/GenBank/DDBJ whole genome shotgun (WGS) entry which is preliminary data.</text>
</comment>
<dbReference type="Proteomes" id="UP000019109">
    <property type="component" value="Unassembled WGS sequence"/>
</dbReference>